<proteinExistence type="predicted"/>
<reference evidence="2 3" key="1">
    <citation type="journal article" date="2023" name="BMC Biol.">
        <title>The compact genome of the sponge Oopsacas minuta (Hexactinellida) is lacking key metazoan core genes.</title>
        <authorList>
            <person name="Santini S."/>
            <person name="Schenkelaars Q."/>
            <person name="Jourda C."/>
            <person name="Duchesne M."/>
            <person name="Belahbib H."/>
            <person name="Rocher C."/>
            <person name="Selva M."/>
            <person name="Riesgo A."/>
            <person name="Vervoort M."/>
            <person name="Leys S.P."/>
            <person name="Kodjabachian L."/>
            <person name="Le Bivic A."/>
            <person name="Borchiellini C."/>
            <person name="Claverie J.M."/>
            <person name="Renard E."/>
        </authorList>
    </citation>
    <scope>NUCLEOTIDE SEQUENCE [LARGE SCALE GENOMIC DNA]</scope>
    <source>
        <strain evidence="2">SPO-2</strain>
    </source>
</reference>
<gene>
    <name evidence="2" type="ORF">LOD99_4721</name>
</gene>
<accession>A0AAV7JS90</accession>
<dbReference type="SUPFAM" id="SSF53098">
    <property type="entry name" value="Ribonuclease H-like"/>
    <property type="match status" value="1"/>
</dbReference>
<feature type="domain" description="HAT C-terminal dimerisation" evidence="1">
    <location>
        <begin position="54"/>
        <end position="103"/>
    </location>
</feature>
<evidence type="ECO:0000313" key="3">
    <source>
        <dbReference type="Proteomes" id="UP001165289"/>
    </source>
</evidence>
<dbReference type="Proteomes" id="UP001165289">
    <property type="component" value="Unassembled WGS sequence"/>
</dbReference>
<evidence type="ECO:0000313" key="2">
    <source>
        <dbReference type="EMBL" id="KAI6651842.1"/>
    </source>
</evidence>
<organism evidence="2 3">
    <name type="scientific">Oopsacas minuta</name>
    <dbReference type="NCBI Taxonomy" id="111878"/>
    <lineage>
        <taxon>Eukaryota</taxon>
        <taxon>Metazoa</taxon>
        <taxon>Porifera</taxon>
        <taxon>Hexactinellida</taxon>
        <taxon>Hexasterophora</taxon>
        <taxon>Lyssacinosida</taxon>
        <taxon>Leucopsacidae</taxon>
        <taxon>Oopsacas</taxon>
    </lineage>
</organism>
<sequence>MLEIGDTLQIDGHKLWQEYTGYKSFVQSLPMPWSVEVAVHVMHSPPNRETMAVAYPLISNILGRIAVLPASSAQVEILFSTMKRIKSAQRNRLKSKTLDHLMRISIEGPSIQNWDPYPALKKGNLWVIDEYRFLDLMILIIRILVTLNGELILLSDYHIII</sequence>
<dbReference type="InterPro" id="IPR008906">
    <property type="entry name" value="HATC_C_dom"/>
</dbReference>
<keyword evidence="3" id="KW-1185">Reference proteome</keyword>
<name>A0AAV7JS90_9METZ</name>
<dbReference type="GO" id="GO:0046983">
    <property type="term" value="F:protein dimerization activity"/>
    <property type="evidence" value="ECO:0007669"/>
    <property type="project" value="InterPro"/>
</dbReference>
<protein>
    <submittedName>
        <fullName evidence="2">Zinc finger protein</fullName>
    </submittedName>
</protein>
<dbReference type="AlphaFoldDB" id="A0AAV7JS90"/>
<dbReference type="Pfam" id="PF05699">
    <property type="entry name" value="Dimer_Tnp_hAT"/>
    <property type="match status" value="1"/>
</dbReference>
<dbReference type="PANTHER" id="PTHR46880:SF5">
    <property type="entry name" value="DUF4371 DOMAIN-CONTAINING PROTEIN"/>
    <property type="match status" value="1"/>
</dbReference>
<dbReference type="PANTHER" id="PTHR46880">
    <property type="entry name" value="RAS-ASSOCIATING DOMAIN-CONTAINING PROTEIN"/>
    <property type="match status" value="1"/>
</dbReference>
<evidence type="ECO:0000259" key="1">
    <source>
        <dbReference type="Pfam" id="PF05699"/>
    </source>
</evidence>
<dbReference type="EMBL" id="JAKMXF010000301">
    <property type="protein sequence ID" value="KAI6651842.1"/>
    <property type="molecule type" value="Genomic_DNA"/>
</dbReference>
<dbReference type="InterPro" id="IPR012337">
    <property type="entry name" value="RNaseH-like_sf"/>
</dbReference>
<comment type="caution">
    <text evidence="2">The sequence shown here is derived from an EMBL/GenBank/DDBJ whole genome shotgun (WGS) entry which is preliminary data.</text>
</comment>